<evidence type="ECO:0000256" key="8">
    <source>
        <dbReference type="SAM" id="Coils"/>
    </source>
</evidence>
<dbReference type="Pfam" id="PF23085">
    <property type="entry name" value="RRM_PARP14_3"/>
    <property type="match status" value="3"/>
</dbReference>
<comment type="caution">
    <text evidence="13">The sequence shown here is derived from an EMBL/GenBank/DDBJ whole genome shotgun (WGS) entry which is preliminary data.</text>
</comment>
<dbReference type="SUPFAM" id="SSF52949">
    <property type="entry name" value="Macro domain-like"/>
    <property type="match status" value="3"/>
</dbReference>
<dbReference type="PROSITE" id="PS51059">
    <property type="entry name" value="PARP_CATALYTIC"/>
    <property type="match status" value="1"/>
</dbReference>
<protein>
    <recommendedName>
        <fullName evidence="7">Poly [ADP-ribose] polymerase</fullName>
        <shortName evidence="7">PARP</shortName>
        <ecNumber evidence="7">2.4.2.-</ecNumber>
    </recommendedName>
</protein>
<keyword evidence="8" id="KW-0175">Coiled coil</keyword>
<dbReference type="PROSITE" id="PS50102">
    <property type="entry name" value="RRM"/>
    <property type="match status" value="1"/>
</dbReference>
<keyword evidence="6" id="KW-0694">RNA-binding</keyword>
<evidence type="ECO:0000256" key="1">
    <source>
        <dbReference type="ARBA" id="ARBA00004123"/>
    </source>
</evidence>
<organism evidence="13 14">
    <name type="scientific">Porites evermanni</name>
    <dbReference type="NCBI Taxonomy" id="104178"/>
    <lineage>
        <taxon>Eukaryota</taxon>
        <taxon>Metazoa</taxon>
        <taxon>Cnidaria</taxon>
        <taxon>Anthozoa</taxon>
        <taxon>Hexacorallia</taxon>
        <taxon>Scleractinia</taxon>
        <taxon>Fungiina</taxon>
        <taxon>Poritidae</taxon>
        <taxon>Porites</taxon>
    </lineage>
</organism>
<keyword evidence="3 7" id="KW-0808">Transferase</keyword>
<evidence type="ECO:0000259" key="10">
    <source>
        <dbReference type="PROSITE" id="PS50102"/>
    </source>
</evidence>
<feature type="domain" description="RRM" evidence="10">
    <location>
        <begin position="246"/>
        <end position="320"/>
    </location>
</feature>
<dbReference type="Gene3D" id="3.30.70.330">
    <property type="match status" value="4"/>
</dbReference>
<dbReference type="SUPFAM" id="SSF56399">
    <property type="entry name" value="ADP-ribosylation"/>
    <property type="match status" value="1"/>
</dbReference>
<dbReference type="EC" id="2.4.2.-" evidence="7"/>
<dbReference type="InterPro" id="IPR034464">
    <property type="entry name" value="PAR10_RRM1_2"/>
</dbReference>
<dbReference type="PANTHER" id="PTHR14453">
    <property type="entry name" value="PARP/ZINC FINGER CCCH TYPE DOMAIN CONTAINING PROTEIN"/>
    <property type="match status" value="1"/>
</dbReference>
<feature type="compositionally biased region" description="Polar residues" evidence="9">
    <location>
        <begin position="1398"/>
        <end position="1408"/>
    </location>
</feature>
<dbReference type="Gene3D" id="3.40.220.10">
    <property type="entry name" value="Leucine Aminopeptidase, subunit E, domain 1"/>
    <property type="match status" value="3"/>
</dbReference>
<dbReference type="InterPro" id="IPR057051">
    <property type="entry name" value="PARP14_RPM_1"/>
</dbReference>
<sequence>MESPRILVTGFPGDTTETQLIIYFQSVRDSGGGDVESIKIDQGRAEISFEDVKVATRVLNRPNHIFRDCCLQVSLLAKQAFSSKAQKAPATFHEDVGIASPTTNEWKDKSSLCINELDRKQTIALSDTHQLLDPPYSSSLSGSAAYPTQCTIEVMGLPPGATEDLVINYFENEKKSKGGPVIDVILSPEHQTCKVTFESPHDAIRTVQHTPHNLSGACLSVSLCEEFEEETADDSEVNTEDHEEKITIIVSGISASTTEDAVCNYFENSRRSGGGDVHKIDHKVDGDTVIAFLEVKDLQRLLEGTHSIDGKRITVKRQKKVPPDPVRIHIQGLSEHTTEDCLSFYLEKFCDNASVKNVYFGSNKNALAVFDKEPDFRLLLDKVHKDPKGLDKCKLRLERVPICTSILVTGLGDKTSQDAIQLYFENKKRSGGEDVSHVERKGKDKAIVSFEDPGSIQNVIKKNHTLEDRQLNVIPYYPFLRDETTIKTEIALDPEVFHYIQQNHGRELQNVLEECKAQVELLEADSHSQMQIVALSPIDNKTTSVESWKEAVQWVENFLHSFKKGQLDIAAEIFDEIVQRWQKQNNTQGPVEFQISFDNHRRQVQIIGKETYVDKENQKLQELIHGVTQNAKLMKSVVKVVEDGIPMSKLTLLEKSGICERLRDEYQHLNITIDSNGQKLCLEGPRSQLQDVRIQVLTFISKIAELTTELPAKVITVLKRPQVSKFVEEVLKKKSVQAVVLYDQQQSSNEIQLVGVDLRNTQEAERILRDNIKERSFHLSLENAKVLESSLWKDFQSTVTSKFKVGISVDNSASTIWVSGITEDVEECFKQVKAFLEKNTILYTTIPTQYGTRRFLTEVWRDKLDNIKKELAHYSIDMRVTTDSEGIDIAGTAEGLEECMPLLGELISAVQKGTVPVDKPGMKKFFLNGGGLHVLREIGEKHRCVILPSERTNGKGADGVRVTEDEELESSFNMETICTYLTSQEKKISVLKGDITKERVDAIVNAANGDLNHIGGLAAAIVQAGGREIQDECTAFVRKNGPLFEGQTMVSTAGRLPCNQIIHAVGPRWDYEATERRKEGKTTNQERYLKFAIKNSLKEAEKMRSIAIPAVSSGIFGVPLDVCAGVIIDAILDFCQENPSCNLSDIHLVDINTSTVKTFADEMKKRFSQDRNFIDQMTNPKPRAASRVASHTKEGEKSFSIQGMRIIVKSGDLSKEQVDILVGTAASNLNLQQNPLANALSQAAGPNLQQECTKIGPTAVGDIAVNNQPGNLNCKAVIFAICCEWESGKGKKVLKKLVRKCLQAASTMEMTSIAFPAIGTGILRFPRGEVAEMYFDEVMSFKQSYPTTSLKEVKFVLYDQDYPTVQAFDAEFKKRIANNSPPSAEERGGFLQRDLSKSIKTSQPSSPEISPFSPLKEREHDQLETNVGTLCFKVKPGDITEETTDAIVVISNGDLDIQRGGGAGAAILRSGGRSIQLECSQKGPQAPGSVVVTSAGKLKTRFIFHIVPLDPLNNKSITASVLKCLQVAEKKRLSSISFPAIGTGVLGLSPKDCADAILSAIREFSQKRPLSMQLINMVIFQREMLKEVRSSIEEASGETSAEKRGLFQRVASRVGSLLGFGDHERNAVSNVALLNPNDKSLDLYIFAGCKEDLEGAVNKVNEIIDEKSTKQVIVQDAITILTERHIQRIHTLELRYEVKATVEREVGRIILGGQAGDVVNAVGEIHKILLEVKEEEHELKRAKELAKDIQWMYKDADKLVSYDTFTNAKIEYAHHENKPDVSIYGDYKIVFRTMNVKDRFGTVVAEVERVDRRALPLPKHWTPQPKDQEGIEKAVHLYQLDQANDAKEYKFVHGKFRKTCKHEVIEKVERVQNPALYGTYAIRRQKMDEAKGSNEMWLFHGTAGGNTQLINKTGFNRNFSGKNATMYGNGVYFASDASYSARSTYSPPDSNGFRYMYLAKVLVGEYTVGRPGLLTPPPKDLDPTDTFDSVVDQIPDPGIFVAFYDWQCYPEYLITFK</sequence>
<dbReference type="Gene3D" id="3.90.228.10">
    <property type="match status" value="1"/>
</dbReference>
<evidence type="ECO:0000256" key="4">
    <source>
        <dbReference type="ARBA" id="ARBA00023027"/>
    </source>
</evidence>
<dbReference type="CDD" id="cd01439">
    <property type="entry name" value="TCCD_inducible_PARP_like"/>
    <property type="match status" value="1"/>
</dbReference>
<feature type="coiled-coil region" evidence="8">
    <location>
        <begin position="1725"/>
        <end position="1752"/>
    </location>
</feature>
<evidence type="ECO:0000256" key="3">
    <source>
        <dbReference type="ARBA" id="ARBA00022679"/>
    </source>
</evidence>
<proteinExistence type="predicted"/>
<dbReference type="InterPro" id="IPR000504">
    <property type="entry name" value="RRM_dom"/>
</dbReference>
<dbReference type="Pfam" id="PF01661">
    <property type="entry name" value="Macro"/>
    <property type="match status" value="3"/>
</dbReference>
<dbReference type="CDD" id="cd02907">
    <property type="entry name" value="Macro_Af1521_BAL-like"/>
    <property type="match status" value="1"/>
</dbReference>
<dbReference type="SMART" id="SM00506">
    <property type="entry name" value="A1pp"/>
    <property type="match status" value="3"/>
</dbReference>
<dbReference type="InterPro" id="IPR037197">
    <property type="entry name" value="WWE_dom_sf"/>
</dbReference>
<feature type="domain" description="Macro" evidence="12">
    <location>
        <begin position="975"/>
        <end position="1167"/>
    </location>
</feature>
<dbReference type="Gene3D" id="3.30.720.50">
    <property type="match status" value="1"/>
</dbReference>
<comment type="subcellular location">
    <subcellularLocation>
        <location evidence="1">Nucleus</location>
    </subcellularLocation>
</comment>
<evidence type="ECO:0000259" key="11">
    <source>
        <dbReference type="PROSITE" id="PS51059"/>
    </source>
</evidence>
<keyword evidence="2 7" id="KW-0328">Glycosyltransferase</keyword>
<dbReference type="InterPro" id="IPR012317">
    <property type="entry name" value="Poly(ADP-ribose)pol_cat_dom"/>
</dbReference>
<evidence type="ECO:0000313" key="13">
    <source>
        <dbReference type="EMBL" id="CAH3172438.1"/>
    </source>
</evidence>
<feature type="domain" description="Macro" evidence="12">
    <location>
        <begin position="1419"/>
        <end position="1596"/>
    </location>
</feature>
<feature type="domain" description="PARP catalytic" evidence="11">
    <location>
        <begin position="1822"/>
        <end position="2017"/>
    </location>
</feature>
<keyword evidence="4 7" id="KW-0520">NAD</keyword>
<dbReference type="CDD" id="cd12547">
    <property type="entry name" value="RRM1_2_PAR10"/>
    <property type="match status" value="2"/>
</dbReference>
<name>A0ABN8R3L0_9CNID</name>
<reference evidence="13 14" key="1">
    <citation type="submission" date="2022-05" db="EMBL/GenBank/DDBJ databases">
        <authorList>
            <consortium name="Genoscope - CEA"/>
            <person name="William W."/>
        </authorList>
    </citation>
    <scope>NUCLEOTIDE SEQUENCE [LARGE SCALE GENOMIC DNA]</scope>
</reference>
<accession>A0ABN8R3L0</accession>
<dbReference type="InterPro" id="IPR035979">
    <property type="entry name" value="RBD_domain_sf"/>
</dbReference>
<dbReference type="SUPFAM" id="SSF54928">
    <property type="entry name" value="RNA-binding domain, RBD"/>
    <property type="match status" value="2"/>
</dbReference>
<gene>
    <name evidence="13" type="ORF">PEVE_00008443</name>
</gene>
<dbReference type="Pfam" id="PF00644">
    <property type="entry name" value="PARP"/>
    <property type="match status" value="1"/>
</dbReference>
<keyword evidence="5" id="KW-0539">Nucleus</keyword>
<dbReference type="Proteomes" id="UP001159427">
    <property type="component" value="Unassembled WGS sequence"/>
</dbReference>
<dbReference type="SMART" id="SM00360">
    <property type="entry name" value="RRM"/>
    <property type="match status" value="5"/>
</dbReference>
<evidence type="ECO:0000259" key="12">
    <source>
        <dbReference type="PROSITE" id="PS51154"/>
    </source>
</evidence>
<dbReference type="InterPro" id="IPR052056">
    <property type="entry name" value="Mono-ARTD/PARP"/>
</dbReference>
<evidence type="ECO:0000313" key="14">
    <source>
        <dbReference type="Proteomes" id="UP001159427"/>
    </source>
</evidence>
<dbReference type="InterPro" id="IPR012677">
    <property type="entry name" value="Nucleotide-bd_a/b_plait_sf"/>
</dbReference>
<dbReference type="InterPro" id="IPR043472">
    <property type="entry name" value="Macro_dom-like"/>
</dbReference>
<evidence type="ECO:0000256" key="6">
    <source>
        <dbReference type="PROSITE-ProRule" id="PRU00176"/>
    </source>
</evidence>
<evidence type="ECO:0000256" key="5">
    <source>
        <dbReference type="ARBA" id="ARBA00023242"/>
    </source>
</evidence>
<evidence type="ECO:0000256" key="7">
    <source>
        <dbReference type="RuleBase" id="RU362114"/>
    </source>
</evidence>
<keyword evidence="14" id="KW-1185">Reference proteome</keyword>
<dbReference type="EMBL" id="CALNXI010001575">
    <property type="protein sequence ID" value="CAH3172438.1"/>
    <property type="molecule type" value="Genomic_DNA"/>
</dbReference>
<feature type="domain" description="Macro" evidence="12">
    <location>
        <begin position="1193"/>
        <end position="1376"/>
    </location>
</feature>
<dbReference type="PANTHER" id="PTHR14453:SF67">
    <property type="entry name" value="POLY [ADP-RIBOSE] POLYMERASE"/>
    <property type="match status" value="1"/>
</dbReference>
<evidence type="ECO:0000256" key="2">
    <source>
        <dbReference type="ARBA" id="ARBA00022676"/>
    </source>
</evidence>
<dbReference type="PROSITE" id="PS51154">
    <property type="entry name" value="MACRO"/>
    <property type="match status" value="3"/>
</dbReference>
<evidence type="ECO:0000256" key="9">
    <source>
        <dbReference type="SAM" id="MobiDB-lite"/>
    </source>
</evidence>
<dbReference type="Pfam" id="PF23222">
    <property type="entry name" value="RRM_PARP14_1"/>
    <property type="match status" value="1"/>
</dbReference>
<feature type="region of interest" description="Disordered" evidence="9">
    <location>
        <begin position="1397"/>
        <end position="1418"/>
    </location>
</feature>
<dbReference type="InterPro" id="IPR002589">
    <property type="entry name" value="Macro_dom"/>
</dbReference>